<sequence length="592" mass="65693">MGPQENKVERRLVAIFAADVAGYSRLMSRDETGTLRSLTDHREVMDRMISEHGGRIANTAGDSVLAEFPSAVDAVQCAVAVQEVFAQNNQDRPDKERVQFRIGIHVGDVMVSGGDLFGDGVNIAARLESLAEPGGLCISDATYGYVRKALPFPFTDLGSQRVKNIEEPIRAFTLKATRPMSAGTESTKPLPLPDKPSIAVLPFTNMSVDPEQEFFADGITEDIITGLSRLKWLFVIARNSTFTYKGKAVDVRQVARELGVRYVLEGSVRASGKRIRITGQLIDAETGKHIWAERYDRQLEDIFTVQDEITENVVATIEPHLYAEEGLRSSQQSPESIATWGLVVRAITLINRVERQANQEAQALLELAISKEPSYARAYAFLAWAKWWQVFSQWFSEKNSGLDGLYRETEDLAERALALDSDEPWARMTFGLTLSGAGHHDRALEQFRTALDAHPNWALGHTMHGVALLRAGYFEDAISETGHALRMSPVDPFAGLYTVFHGLALLAARRFPEALVYLRKSIKGLPDLVSHYNPLISCCGHLGLMDEAQMYLQKRNSITGRPYRVSVVRQGMSRFAHGEVFVEGLVKAGVPE</sequence>
<gene>
    <name evidence="3" type="ORF">BB934_07460</name>
</gene>
<reference evidence="3" key="1">
    <citation type="submission" date="2016-07" db="EMBL/GenBank/DDBJ databases">
        <title>Microvirga ossetica sp. nov. a new species of rhizobia isolated from root nodules of the legume species Vicia alpestris Steven originated from North Ossetia region in the Caucasus.</title>
        <authorList>
            <person name="Safronova V.I."/>
            <person name="Kuznetsova I.G."/>
            <person name="Sazanova A.L."/>
            <person name="Belimov A."/>
            <person name="Andronov E."/>
            <person name="Osledkin Y.S."/>
            <person name="Onishchuk O.P."/>
            <person name="Kurchak O.N."/>
            <person name="Shaposhnikov A.I."/>
            <person name="Willems A."/>
            <person name="Tikhonovich I.A."/>
        </authorList>
    </citation>
    <scope>NUCLEOTIDE SEQUENCE [LARGE SCALE GENOMIC DNA]</scope>
    <source>
        <strain evidence="3">V5/3M</strain>
    </source>
</reference>
<name>A0A1B2EDN8_9HYPH</name>
<dbReference type="InterPro" id="IPR019734">
    <property type="entry name" value="TPR_rpt"/>
</dbReference>
<dbReference type="KEGG" id="moc:BB934_07460"/>
<dbReference type="GO" id="GO:0006171">
    <property type="term" value="P:cAMP biosynthetic process"/>
    <property type="evidence" value="ECO:0007669"/>
    <property type="project" value="TreeGrafter"/>
</dbReference>
<dbReference type="PANTHER" id="PTHR43081">
    <property type="entry name" value="ADENYLATE CYCLASE, TERMINAL-DIFFERENTIATION SPECIFIC-RELATED"/>
    <property type="match status" value="1"/>
</dbReference>
<dbReference type="Gene3D" id="3.40.50.10070">
    <property type="entry name" value="TolB, N-terminal domain"/>
    <property type="match status" value="1"/>
</dbReference>
<evidence type="ECO:0000313" key="3">
    <source>
        <dbReference type="EMBL" id="ANY78091.1"/>
    </source>
</evidence>
<protein>
    <recommendedName>
        <fullName evidence="2">Guanylate cyclase domain-containing protein</fullName>
    </recommendedName>
</protein>
<dbReference type="CDD" id="cd07302">
    <property type="entry name" value="CHD"/>
    <property type="match status" value="1"/>
</dbReference>
<dbReference type="PANTHER" id="PTHR43081:SF19">
    <property type="entry name" value="PH-SENSITIVE ADENYLATE CYCLASE RV1264"/>
    <property type="match status" value="1"/>
</dbReference>
<dbReference type="InterPro" id="IPR001054">
    <property type="entry name" value="A/G_cyclase"/>
</dbReference>
<organism evidence="3">
    <name type="scientific">Microvirga ossetica</name>
    <dbReference type="NCBI Taxonomy" id="1882682"/>
    <lineage>
        <taxon>Bacteria</taxon>
        <taxon>Pseudomonadati</taxon>
        <taxon>Pseudomonadota</taxon>
        <taxon>Alphaproteobacteria</taxon>
        <taxon>Hyphomicrobiales</taxon>
        <taxon>Methylobacteriaceae</taxon>
        <taxon>Microvirga</taxon>
    </lineage>
</organism>
<dbReference type="GO" id="GO:0004016">
    <property type="term" value="F:adenylate cyclase activity"/>
    <property type="evidence" value="ECO:0007669"/>
    <property type="project" value="UniProtKB-ARBA"/>
</dbReference>
<dbReference type="Gene3D" id="1.25.40.10">
    <property type="entry name" value="Tetratricopeptide repeat domain"/>
    <property type="match status" value="1"/>
</dbReference>
<evidence type="ECO:0000259" key="2">
    <source>
        <dbReference type="PROSITE" id="PS50125"/>
    </source>
</evidence>
<dbReference type="Gene3D" id="3.30.70.1230">
    <property type="entry name" value="Nucleotide cyclase"/>
    <property type="match status" value="1"/>
</dbReference>
<dbReference type="SMART" id="SM00044">
    <property type="entry name" value="CYCc"/>
    <property type="match status" value="1"/>
</dbReference>
<evidence type="ECO:0000256" key="1">
    <source>
        <dbReference type="PROSITE-ProRule" id="PRU00339"/>
    </source>
</evidence>
<dbReference type="AlphaFoldDB" id="A0A1B2EDN8"/>
<dbReference type="OrthoDB" id="9807521at2"/>
<dbReference type="PROSITE" id="PS50125">
    <property type="entry name" value="GUANYLATE_CYCLASE_2"/>
    <property type="match status" value="1"/>
</dbReference>
<accession>A0A1B2EDN8</accession>
<dbReference type="SUPFAM" id="SSF48452">
    <property type="entry name" value="TPR-like"/>
    <property type="match status" value="1"/>
</dbReference>
<feature type="domain" description="Guanylate cyclase" evidence="2">
    <location>
        <begin position="14"/>
        <end position="128"/>
    </location>
</feature>
<dbReference type="Pfam" id="PF00211">
    <property type="entry name" value="Guanylate_cyc"/>
    <property type="match status" value="1"/>
</dbReference>
<dbReference type="InterPro" id="IPR029787">
    <property type="entry name" value="Nucleotide_cyclase"/>
</dbReference>
<dbReference type="EMBL" id="CP016616">
    <property type="protein sequence ID" value="ANY78091.1"/>
    <property type="molecule type" value="Genomic_DNA"/>
</dbReference>
<feature type="repeat" description="TPR" evidence="1">
    <location>
        <begin position="424"/>
        <end position="457"/>
    </location>
</feature>
<proteinExistence type="predicted"/>
<dbReference type="GO" id="GO:0035556">
    <property type="term" value="P:intracellular signal transduction"/>
    <property type="evidence" value="ECO:0007669"/>
    <property type="project" value="InterPro"/>
</dbReference>
<dbReference type="RefSeq" id="WP_099509083.1">
    <property type="nucleotide sequence ID" value="NZ_CP016616.1"/>
</dbReference>
<dbReference type="PROSITE" id="PS50005">
    <property type="entry name" value="TPR"/>
    <property type="match status" value="1"/>
</dbReference>
<dbReference type="SUPFAM" id="SSF55073">
    <property type="entry name" value="Nucleotide cyclase"/>
    <property type="match status" value="1"/>
</dbReference>
<dbReference type="InterPro" id="IPR050697">
    <property type="entry name" value="Adenylyl/Guanylyl_Cyclase_3/4"/>
</dbReference>
<keyword evidence="1" id="KW-0802">TPR repeat</keyword>
<dbReference type="InterPro" id="IPR011990">
    <property type="entry name" value="TPR-like_helical_dom_sf"/>
</dbReference>